<comment type="caution">
    <text evidence="2">The sequence shown here is derived from an EMBL/GenBank/DDBJ whole genome shotgun (WGS) entry which is preliminary data.</text>
</comment>
<proteinExistence type="predicted"/>
<evidence type="ECO:0000313" key="2">
    <source>
        <dbReference type="EMBL" id="KAK0392569.1"/>
    </source>
</evidence>
<feature type="region of interest" description="Disordered" evidence="1">
    <location>
        <begin position="55"/>
        <end position="103"/>
    </location>
</feature>
<sequence>MCVQTFRRHMCRHCRSEWTAADFLELCPEGDKCVLKHGYCAPVVQILGESGHHVSIGRSILPPPPPQQHQQQQQQHNVVVPPSHAYPLHQRNPSESADMGGPGILEDMCEDCKEKHYREWAIEARVRQEQQLQQQQQQQQQQQAQQHMNSV</sequence>
<evidence type="ECO:0000313" key="3">
    <source>
        <dbReference type="Proteomes" id="UP001175261"/>
    </source>
</evidence>
<organism evidence="2 3">
    <name type="scientific">Sarocladium strictum</name>
    <name type="common">Black bundle disease fungus</name>
    <name type="synonym">Acremonium strictum</name>
    <dbReference type="NCBI Taxonomy" id="5046"/>
    <lineage>
        <taxon>Eukaryota</taxon>
        <taxon>Fungi</taxon>
        <taxon>Dikarya</taxon>
        <taxon>Ascomycota</taxon>
        <taxon>Pezizomycotina</taxon>
        <taxon>Sordariomycetes</taxon>
        <taxon>Hypocreomycetidae</taxon>
        <taxon>Hypocreales</taxon>
        <taxon>Sarocladiaceae</taxon>
        <taxon>Sarocladium</taxon>
    </lineage>
</organism>
<gene>
    <name evidence="2" type="ORF">NLU13_2064</name>
</gene>
<feature type="compositionally biased region" description="Low complexity" evidence="1">
    <location>
        <begin position="68"/>
        <end position="82"/>
    </location>
</feature>
<evidence type="ECO:0000256" key="1">
    <source>
        <dbReference type="SAM" id="MobiDB-lite"/>
    </source>
</evidence>
<dbReference type="EMBL" id="JAPDFR010000001">
    <property type="protein sequence ID" value="KAK0392569.1"/>
    <property type="molecule type" value="Genomic_DNA"/>
</dbReference>
<dbReference type="AlphaFoldDB" id="A0AA39LD37"/>
<accession>A0AA39LD37</accession>
<reference evidence="2" key="1">
    <citation type="submission" date="2022-10" db="EMBL/GenBank/DDBJ databases">
        <title>Determination and structural analysis of whole genome sequence of Sarocladium strictum F4-1.</title>
        <authorList>
            <person name="Hu L."/>
            <person name="Jiang Y."/>
        </authorList>
    </citation>
    <scope>NUCLEOTIDE SEQUENCE</scope>
    <source>
        <strain evidence="2">F4-1</strain>
    </source>
</reference>
<keyword evidence="3" id="KW-1185">Reference proteome</keyword>
<name>A0AA39LD37_SARSR</name>
<protein>
    <submittedName>
        <fullName evidence="2">Uncharacterized protein</fullName>
    </submittedName>
</protein>
<feature type="region of interest" description="Disordered" evidence="1">
    <location>
        <begin position="131"/>
        <end position="151"/>
    </location>
</feature>
<dbReference type="Proteomes" id="UP001175261">
    <property type="component" value="Unassembled WGS sequence"/>
</dbReference>